<keyword evidence="1" id="KW-0812">Transmembrane</keyword>
<keyword evidence="3" id="KW-1185">Reference proteome</keyword>
<reference evidence="2 3" key="1">
    <citation type="journal article" date="2019" name="Int. J. Syst. Evol. Microbiol.">
        <title>Anaerobacillus alkaliphilus sp. nov., a novel alkaliphilic and moderately halophilic bacterium.</title>
        <authorList>
            <person name="Borsodi A.K."/>
            <person name="Aszalos J.M."/>
            <person name="Bihari P."/>
            <person name="Nagy I."/>
            <person name="Schumann P."/>
            <person name="Sproer C."/>
            <person name="Kovacs A.L."/>
            <person name="Boka K."/>
            <person name="Dobosy P."/>
            <person name="Ovari M."/>
            <person name="Szili-Kovacs T."/>
            <person name="Toth E."/>
        </authorList>
    </citation>
    <scope>NUCLEOTIDE SEQUENCE [LARGE SCALE GENOMIC DNA]</scope>
    <source>
        <strain evidence="2 3">B16-10</strain>
    </source>
</reference>
<dbReference type="OrthoDB" id="1681403at2"/>
<dbReference type="EMBL" id="QOUX01000025">
    <property type="protein sequence ID" value="RXJ02435.1"/>
    <property type="molecule type" value="Genomic_DNA"/>
</dbReference>
<name>A0A4Q0VVM2_9BACI</name>
<organism evidence="2 3">
    <name type="scientific">Anaerobacillus alkaliphilus</name>
    <dbReference type="NCBI Taxonomy" id="1548597"/>
    <lineage>
        <taxon>Bacteria</taxon>
        <taxon>Bacillati</taxon>
        <taxon>Bacillota</taxon>
        <taxon>Bacilli</taxon>
        <taxon>Bacillales</taxon>
        <taxon>Bacillaceae</taxon>
        <taxon>Anaerobacillus</taxon>
    </lineage>
</organism>
<evidence type="ECO:0000256" key="1">
    <source>
        <dbReference type="SAM" id="Phobius"/>
    </source>
</evidence>
<feature type="transmembrane region" description="Helical" evidence="1">
    <location>
        <begin position="26"/>
        <end position="43"/>
    </location>
</feature>
<accession>A0A4Q0VVM2</accession>
<dbReference type="AlphaFoldDB" id="A0A4Q0VVM2"/>
<keyword evidence="1" id="KW-1133">Transmembrane helix</keyword>
<feature type="transmembrane region" description="Helical" evidence="1">
    <location>
        <begin position="165"/>
        <end position="183"/>
    </location>
</feature>
<feature type="transmembrane region" description="Helical" evidence="1">
    <location>
        <begin position="203"/>
        <end position="221"/>
    </location>
</feature>
<dbReference type="Proteomes" id="UP000290649">
    <property type="component" value="Unassembled WGS sequence"/>
</dbReference>
<feature type="transmembrane region" description="Helical" evidence="1">
    <location>
        <begin position="89"/>
        <end position="108"/>
    </location>
</feature>
<evidence type="ECO:0000313" key="2">
    <source>
        <dbReference type="EMBL" id="RXJ02435.1"/>
    </source>
</evidence>
<dbReference type="RefSeq" id="WP_129077540.1">
    <property type="nucleotide sequence ID" value="NZ_QOUX01000025.1"/>
</dbReference>
<proteinExistence type="predicted"/>
<protein>
    <submittedName>
        <fullName evidence="2">Uncharacterized protein</fullName>
    </submittedName>
</protein>
<gene>
    <name evidence="2" type="ORF">DS745_06955</name>
</gene>
<keyword evidence="1" id="KW-0472">Membrane</keyword>
<sequence>MAKKIRYPLSKIGVFGISQLKEQNPYMIAWWSAVFPGFGHYLLSQYTRAVLLTLTEVVINTLARINEAMVYSFCGNFEMAKNVLEPRWTLGYLLIYLITIADSFRVALYQKKLTHLAKLEKSPIQNMEIFSTEILYLQKQSPVMGPLYSFFFPGLGQLYQQRYGLAFYAIFWWWFYLTFSRLHESFLYLVLGRLEQSITVLHPHWLLFMPSVMGGAIYHAYRTTIEHNELYRLEQRQHLSSRYQNFTFRISR</sequence>
<evidence type="ECO:0000313" key="3">
    <source>
        <dbReference type="Proteomes" id="UP000290649"/>
    </source>
</evidence>
<comment type="caution">
    <text evidence="2">The sequence shown here is derived from an EMBL/GenBank/DDBJ whole genome shotgun (WGS) entry which is preliminary data.</text>
</comment>